<feature type="region of interest" description="Disordered" evidence="5">
    <location>
        <begin position="1350"/>
        <end position="1371"/>
    </location>
</feature>
<feature type="compositionally biased region" description="Basic and acidic residues" evidence="5">
    <location>
        <begin position="1266"/>
        <end position="1286"/>
    </location>
</feature>
<keyword evidence="2 6" id="KW-0812">Transmembrane</keyword>
<feature type="region of interest" description="Disordered" evidence="5">
    <location>
        <begin position="905"/>
        <end position="977"/>
    </location>
</feature>
<name>A0A0F7UKW4_NEOCL</name>
<dbReference type="EMBL" id="LN714485">
    <property type="protein sequence ID" value="CEL69150.1"/>
    <property type="molecule type" value="Genomic_DNA"/>
</dbReference>
<evidence type="ECO:0008006" key="8">
    <source>
        <dbReference type="Google" id="ProtNLM"/>
    </source>
</evidence>
<dbReference type="InterPro" id="IPR037185">
    <property type="entry name" value="EmrE-like"/>
</dbReference>
<feature type="compositionally biased region" description="Polar residues" evidence="5">
    <location>
        <begin position="291"/>
        <end position="305"/>
    </location>
</feature>
<feature type="compositionally biased region" description="Basic and acidic residues" evidence="5">
    <location>
        <begin position="488"/>
        <end position="505"/>
    </location>
</feature>
<feature type="transmembrane region" description="Helical" evidence="6">
    <location>
        <begin position="859"/>
        <end position="880"/>
    </location>
</feature>
<feature type="compositionally biased region" description="Basic and acidic residues" evidence="5">
    <location>
        <begin position="359"/>
        <end position="371"/>
    </location>
</feature>
<feature type="region of interest" description="Disordered" evidence="5">
    <location>
        <begin position="221"/>
        <end position="557"/>
    </location>
</feature>
<feature type="compositionally biased region" description="Low complexity" evidence="5">
    <location>
        <begin position="339"/>
        <end position="348"/>
    </location>
</feature>
<comment type="subcellular location">
    <subcellularLocation>
        <location evidence="1">Membrane</location>
        <topology evidence="1">Multi-pass membrane protein</topology>
    </subcellularLocation>
</comment>
<feature type="transmembrane region" description="Helical" evidence="6">
    <location>
        <begin position="1145"/>
        <end position="1164"/>
    </location>
</feature>
<feature type="transmembrane region" description="Helical" evidence="6">
    <location>
        <begin position="581"/>
        <end position="602"/>
    </location>
</feature>
<feature type="region of interest" description="Disordered" evidence="5">
    <location>
        <begin position="1221"/>
        <end position="1299"/>
    </location>
</feature>
<evidence type="ECO:0000313" key="7">
    <source>
        <dbReference type="EMBL" id="CEL69150.1"/>
    </source>
</evidence>
<evidence type="ECO:0000256" key="2">
    <source>
        <dbReference type="ARBA" id="ARBA00022692"/>
    </source>
</evidence>
<feature type="compositionally biased region" description="Low complexity" evidence="5">
    <location>
        <begin position="914"/>
        <end position="926"/>
    </location>
</feature>
<dbReference type="InterPro" id="IPR008521">
    <property type="entry name" value="Mg_trans_NIPA"/>
</dbReference>
<feature type="transmembrane region" description="Helical" evidence="6">
    <location>
        <begin position="1119"/>
        <end position="1139"/>
    </location>
</feature>
<feature type="transmembrane region" description="Helical" evidence="6">
    <location>
        <begin position="1087"/>
        <end position="1107"/>
    </location>
</feature>
<feature type="transmembrane region" description="Helical" evidence="6">
    <location>
        <begin position="793"/>
        <end position="812"/>
    </location>
</feature>
<evidence type="ECO:0000256" key="1">
    <source>
        <dbReference type="ARBA" id="ARBA00004141"/>
    </source>
</evidence>
<feature type="compositionally biased region" description="Low complexity" evidence="5">
    <location>
        <begin position="450"/>
        <end position="485"/>
    </location>
</feature>
<feature type="transmembrane region" description="Helical" evidence="6">
    <location>
        <begin position="766"/>
        <end position="787"/>
    </location>
</feature>
<reference evidence="7" key="1">
    <citation type="journal article" date="2015" name="PLoS ONE">
        <title>Comprehensive Evaluation of Toxoplasma gondii VEG and Neospora caninum LIV Genomes with Tachyzoite Stage Transcriptome and Proteome Defines Novel Transcript Features.</title>
        <authorList>
            <person name="Ramaprasad A."/>
            <person name="Mourier T."/>
            <person name="Naeem R."/>
            <person name="Malas T.B."/>
            <person name="Moussa E."/>
            <person name="Panigrahi A."/>
            <person name="Vermont S.J."/>
            <person name="Otto T.D."/>
            <person name="Wastling J."/>
            <person name="Pain A."/>
        </authorList>
    </citation>
    <scope>NUCLEOTIDE SEQUENCE</scope>
    <source>
        <strain evidence="7">Liverpool</strain>
    </source>
</reference>
<feature type="compositionally biased region" description="Basic and acidic residues" evidence="5">
    <location>
        <begin position="247"/>
        <end position="270"/>
    </location>
</feature>
<dbReference type="SUPFAM" id="SSF103481">
    <property type="entry name" value="Multidrug resistance efflux transporter EmrE"/>
    <property type="match status" value="1"/>
</dbReference>
<feature type="region of interest" description="Disordered" evidence="5">
    <location>
        <begin position="157"/>
        <end position="179"/>
    </location>
</feature>
<organism evidence="7">
    <name type="scientific">Neospora caninum (strain Liverpool)</name>
    <dbReference type="NCBI Taxonomy" id="572307"/>
    <lineage>
        <taxon>Eukaryota</taxon>
        <taxon>Sar</taxon>
        <taxon>Alveolata</taxon>
        <taxon>Apicomplexa</taxon>
        <taxon>Conoidasida</taxon>
        <taxon>Coccidia</taxon>
        <taxon>Eucoccidiorida</taxon>
        <taxon>Eimeriorina</taxon>
        <taxon>Sarcocystidae</taxon>
        <taxon>Neospora</taxon>
    </lineage>
</organism>
<feature type="compositionally biased region" description="Low complexity" evidence="5">
    <location>
        <begin position="651"/>
        <end position="664"/>
    </location>
</feature>
<dbReference type="GO" id="GO:0016020">
    <property type="term" value="C:membrane"/>
    <property type="evidence" value="ECO:0007669"/>
    <property type="project" value="UniProtKB-SubCell"/>
</dbReference>
<keyword evidence="3 6" id="KW-1133">Transmembrane helix</keyword>
<evidence type="ECO:0000256" key="5">
    <source>
        <dbReference type="SAM" id="MobiDB-lite"/>
    </source>
</evidence>
<evidence type="ECO:0000256" key="3">
    <source>
        <dbReference type="ARBA" id="ARBA00022989"/>
    </source>
</evidence>
<proteinExistence type="predicted"/>
<protein>
    <recommendedName>
        <fullName evidence="8">Magnesium transporter NIPA</fullName>
    </recommendedName>
</protein>
<evidence type="ECO:0000256" key="6">
    <source>
        <dbReference type="SAM" id="Phobius"/>
    </source>
</evidence>
<feature type="region of interest" description="Disordered" evidence="5">
    <location>
        <begin position="613"/>
        <end position="664"/>
    </location>
</feature>
<evidence type="ECO:0000256" key="4">
    <source>
        <dbReference type="ARBA" id="ARBA00023136"/>
    </source>
</evidence>
<keyword evidence="4 6" id="KW-0472">Membrane</keyword>
<feature type="transmembrane region" description="Helical" evidence="6">
    <location>
        <begin position="819"/>
        <end position="839"/>
    </location>
</feature>
<dbReference type="PANTHER" id="PTHR12570:SF65">
    <property type="entry name" value="MAGNESIUM TRANSPORTER NIPA9-RELATED"/>
    <property type="match status" value="1"/>
</dbReference>
<dbReference type="PANTHER" id="PTHR12570">
    <property type="match status" value="1"/>
</dbReference>
<dbReference type="GO" id="GO:0015095">
    <property type="term" value="F:magnesium ion transmembrane transporter activity"/>
    <property type="evidence" value="ECO:0007669"/>
    <property type="project" value="InterPro"/>
</dbReference>
<sequence length="1381" mass="145098">MRARAPACAGRGGFEESCLSGICTLACQVQQRKAPLTLFSSASPCHSLPASSVRSFSSRTQSSSLLSFLGTRTAVRRRSVSLVFLLAFLPPPLQSLTASLAGLAAHEAPRGPASGDNFLSSLFVEKEGSTQPSNGAFSRENEKVGFFSGNGATESSLPGVSAAKGGGAAAETESAKATRQRGVIKEKKFEQLLEHKAEDADERPEDDSVLEKVGTATVWRKTDSDAFPVPPDGSRWYARPNGGAGKETLEGAETRTREKGQENELEREDALVTTATSSLPAPAEQIPKTASAWTPKNSRPATSWPASEMQRLANVPHSWPLRHPRGASTRAGERNETTSSLLSYGSSSEAGRGPSARQKSNEESGGSRRSSEGPIQFLPTGFSSPTLDSSPVSPPSSPSLDSSPVSPPSAPSLDSSPVSPPSAPSLDSSPVSPPSAPSLDSSPVSPPSAPSLDSSPVSPSSSPSLDSSPVSPSSSARLTSSSPALVGSRERRRGDVVVPATREEVGGVPEVGDSAAVEAGTPTLANPRSDAFPETGGSLSPQRLSHLPESSSSSVPSSVPAFSTALSGESEDWSLPPTLCFVVGILVSLVGTLLSALGDVCIRYSFVRNTPEAAGHVPPSAEARHGSPPSGEAESLTVLPLPPTSDILTDPPSSRSFPSSSVSLPTPAFPLNLSTLRRGRHREGECLSQALLPVYPVVHTANSDRADLVSPRAGRPAGIFLPPGSDAAGSRFSCSPCEEAPVEAPASLEGDEAAACTPWTAGWDPLWVFGVFCSCVVSPLLSIVSLSLLPANITGFGALQILFVVLLARFMLDEVVDKINLTGGVFVVTGLVTITVCAAPEPPLPDTATLARQLSTPSAIVYESVCLTVVAAGVTLLLLYKRPWRPEGATVGVAVEASLSASLLPESRREEPLDSSPRSSRSSQSRTGGENAALGSQGAQTPPAMGGRRRRRSVASVHTPRGHGRGSDKGLLNSSPTAVGDDHSGFASLGDGEEEADLCSSRSESDAGDSSAFFCGSLPLWHHALLPASGGVLGAVASISIKLIQAFFLSFSSACIPPSSSSPAAVWPVIGMLVCLLNPVFLFQHPWLPFLFLVVASAALLELLFLSQSLRHYPASESVPIMNSTLTVFMGVGGVIIFDEPPANPLGWATGLALLVLGVVVLGFGGKIWKCVHKAVRAGRRVWVRRPPRSGIPGTPWTGLPLGTQASRLRFGEANSRRSYETSSEAIVSEGDSHPRPWWRGDQSGESPVARWLRSGSGDIPSRIASGDRQRQFREEHRSPAERVAQRDGQSGEGGRERMPVFGGLFSWLTKDESNQRRSGVYRPETRRASEAARLRGISDFQAVVEDGEGWGKQGRCSHQSRRSSVQNPLLLRSEQELTRL</sequence>
<accession>A0A0F7UKW4</accession>
<feature type="transmembrane region" description="Helical" evidence="6">
    <location>
        <begin position="1064"/>
        <end position="1081"/>
    </location>
</feature>
<gene>
    <name evidence="7" type="ORF">BN1204_048690</name>
</gene>